<evidence type="ECO:0000313" key="2">
    <source>
        <dbReference type="EMBL" id="RFA11914.1"/>
    </source>
</evidence>
<protein>
    <recommendedName>
        <fullName evidence="1">N-acetyltransferase domain-containing protein</fullName>
    </recommendedName>
</protein>
<gene>
    <name evidence="2" type="ORF">B7R21_11235</name>
</gene>
<dbReference type="InterPro" id="IPR051531">
    <property type="entry name" value="N-acetyltransferase"/>
</dbReference>
<name>A0A3E0VPH0_9MICO</name>
<sequence>MSASDAPSALEGSPRFELRIPSPADADAWFQLFDDPEVMRYIGDGRIQSHEWYQDFALRQRVLEAKSGLCLFALVRRRPNRDTVAGFVGLQPWTQPWGPTGRIEMGWRLGLAHQGAGLATAAARECLARAAASGIHDPIAMIDVQNRASVAVAQKLGMVALDEVDALSGARVAVFGFPSRAEV</sequence>
<dbReference type="PANTHER" id="PTHR43792:SF1">
    <property type="entry name" value="N-ACETYLTRANSFERASE DOMAIN-CONTAINING PROTEIN"/>
    <property type="match status" value="1"/>
</dbReference>
<feature type="domain" description="N-acetyltransferase" evidence="1">
    <location>
        <begin position="16"/>
        <end position="183"/>
    </location>
</feature>
<dbReference type="Gene3D" id="3.40.630.30">
    <property type="match status" value="1"/>
</dbReference>
<dbReference type="Proteomes" id="UP000256709">
    <property type="component" value="Unassembled WGS sequence"/>
</dbReference>
<dbReference type="PROSITE" id="PS51186">
    <property type="entry name" value="GNAT"/>
    <property type="match status" value="1"/>
</dbReference>
<dbReference type="PANTHER" id="PTHR43792">
    <property type="entry name" value="GNAT FAMILY, PUTATIVE (AFU_ORTHOLOGUE AFUA_3G00765)-RELATED-RELATED"/>
    <property type="match status" value="1"/>
</dbReference>
<dbReference type="AlphaFoldDB" id="A0A3E0VPH0"/>
<organism evidence="2 3">
    <name type="scientific">Subtercola boreus</name>
    <dbReference type="NCBI Taxonomy" id="120213"/>
    <lineage>
        <taxon>Bacteria</taxon>
        <taxon>Bacillati</taxon>
        <taxon>Actinomycetota</taxon>
        <taxon>Actinomycetes</taxon>
        <taxon>Micrococcales</taxon>
        <taxon>Microbacteriaceae</taxon>
        <taxon>Subtercola</taxon>
    </lineage>
</organism>
<dbReference type="Pfam" id="PF13302">
    <property type="entry name" value="Acetyltransf_3"/>
    <property type="match status" value="1"/>
</dbReference>
<dbReference type="InterPro" id="IPR000182">
    <property type="entry name" value="GNAT_dom"/>
</dbReference>
<comment type="caution">
    <text evidence="2">The sequence shown here is derived from an EMBL/GenBank/DDBJ whole genome shotgun (WGS) entry which is preliminary data.</text>
</comment>
<dbReference type="SUPFAM" id="SSF55729">
    <property type="entry name" value="Acyl-CoA N-acyltransferases (Nat)"/>
    <property type="match status" value="1"/>
</dbReference>
<dbReference type="EMBL" id="NBXA01000022">
    <property type="protein sequence ID" value="RFA11914.1"/>
    <property type="molecule type" value="Genomic_DNA"/>
</dbReference>
<accession>A0A3E0VPH0</accession>
<dbReference type="OrthoDB" id="3533156at2"/>
<evidence type="ECO:0000313" key="3">
    <source>
        <dbReference type="Proteomes" id="UP000256709"/>
    </source>
</evidence>
<reference evidence="2 3" key="1">
    <citation type="submission" date="2017-04" db="EMBL/GenBank/DDBJ databases">
        <title>Comparative genome analysis of Subtercola boreus.</title>
        <authorList>
            <person name="Cho Y.-J."/>
            <person name="Cho A."/>
            <person name="Kim O.-S."/>
            <person name="Lee J.-I."/>
        </authorList>
    </citation>
    <scope>NUCLEOTIDE SEQUENCE [LARGE SCALE GENOMIC DNA]</scope>
    <source>
        <strain evidence="2 3">P27444</strain>
    </source>
</reference>
<evidence type="ECO:0000259" key="1">
    <source>
        <dbReference type="PROSITE" id="PS51186"/>
    </source>
</evidence>
<dbReference type="GO" id="GO:0016747">
    <property type="term" value="F:acyltransferase activity, transferring groups other than amino-acyl groups"/>
    <property type="evidence" value="ECO:0007669"/>
    <property type="project" value="InterPro"/>
</dbReference>
<dbReference type="RefSeq" id="WP_116283355.1">
    <property type="nucleotide sequence ID" value="NZ_NBXA01000022.1"/>
</dbReference>
<dbReference type="InterPro" id="IPR016181">
    <property type="entry name" value="Acyl_CoA_acyltransferase"/>
</dbReference>
<proteinExistence type="predicted"/>